<evidence type="ECO:0000256" key="1">
    <source>
        <dbReference type="ARBA" id="ARBA00009100"/>
    </source>
</evidence>
<reference evidence="3" key="1">
    <citation type="journal article" date="2014" name="PLoS Genet.">
        <title>Signature Gene Expression Reveals Novel Clues to the Molecular Mechanisms of Dimorphic Transition in Penicillium marneffei.</title>
        <authorList>
            <person name="Yang E."/>
            <person name="Wang G."/>
            <person name="Cai J."/>
            <person name="Woo P.C."/>
            <person name="Lau S.K."/>
            <person name="Yuen K.-Y."/>
            <person name="Chow W.-N."/>
            <person name="Lin X."/>
        </authorList>
    </citation>
    <scope>NUCLEOTIDE SEQUENCE [LARGE SCALE GENOMIC DNA]</scope>
    <source>
        <strain evidence="3">PM1</strain>
    </source>
</reference>
<evidence type="ECO:0000256" key="2">
    <source>
        <dbReference type="SAM" id="MobiDB-lite"/>
    </source>
</evidence>
<accession>A0A093V4V5</accession>
<feature type="compositionally biased region" description="Low complexity" evidence="2">
    <location>
        <begin position="340"/>
        <end position="350"/>
    </location>
</feature>
<feature type="region of interest" description="Disordered" evidence="2">
    <location>
        <begin position="318"/>
        <end position="367"/>
    </location>
</feature>
<proteinExistence type="inferred from homology"/>
<comment type="caution">
    <text evidence="3">The sequence shown here is derived from an EMBL/GenBank/DDBJ whole genome shotgun (WGS) entry which is preliminary data.</text>
</comment>
<organism evidence="3">
    <name type="scientific">Talaromyces marneffei PM1</name>
    <dbReference type="NCBI Taxonomy" id="1077442"/>
    <lineage>
        <taxon>Eukaryota</taxon>
        <taxon>Fungi</taxon>
        <taxon>Dikarya</taxon>
        <taxon>Ascomycota</taxon>
        <taxon>Pezizomycotina</taxon>
        <taxon>Eurotiomycetes</taxon>
        <taxon>Eurotiomycetidae</taxon>
        <taxon>Eurotiales</taxon>
        <taxon>Trichocomaceae</taxon>
        <taxon>Talaromyces</taxon>
        <taxon>Talaromyces sect. Talaromyces</taxon>
    </lineage>
</organism>
<dbReference type="Pfam" id="PF03643">
    <property type="entry name" value="Vps26"/>
    <property type="match status" value="1"/>
</dbReference>
<dbReference type="eggNOG" id="KOG3063">
    <property type="taxonomic scope" value="Eukaryota"/>
</dbReference>
<dbReference type="PANTHER" id="PTHR12233">
    <property type="entry name" value="VACUOLAR PROTEIN SORTING 26 RELATED"/>
    <property type="match status" value="1"/>
</dbReference>
<sequence>MAPFFFSTPVDIDVVLEDSDERQTVDVKLDKGRREKAPLYMDGESVKGAVTVRPKDGKRLEHTGIKVQFIGSIVCRNVLRPRQPLRIPLSRPRTRAPGELQHPQTFPFNFKNVEKQYESYNGINVKLRYFVRVTVSRRMADVIREKDLWVYSYRMPPETNSPIKMDVGIEDCLHIEFEYSKSQYHLKDVIVGRIYFLLVRLKIKHMELSIIRREMTGAAPNQYNESETLVRFEIMDGSPSRGETIPIRLFLGGFDLSPTFRDVNKKYSTRYYLSLVLIDEDARRYFKQSEIVLYRQAPEIAPTPEVAQQQLIQQQQLQRQQQVLVGPSKNPQYHQPPPQAQAQAQAQAPAEASSSNPVSAPEAQAQA</sequence>
<dbReference type="Gene3D" id="2.60.40.640">
    <property type="match status" value="2"/>
</dbReference>
<protein>
    <submittedName>
        <fullName evidence="3">Vacuolar protein sorting-associated protein 26</fullName>
    </submittedName>
</protein>
<comment type="similarity">
    <text evidence="1">Belongs to the VPS26 family.</text>
</comment>
<dbReference type="AlphaFoldDB" id="A0A093V4V5"/>
<dbReference type="FunFam" id="2.60.40.640:FF:000010">
    <property type="entry name" value="Vacuolar protein sorting-associated protein 26"/>
    <property type="match status" value="1"/>
</dbReference>
<dbReference type="HOGENOM" id="CLU_031077_1_1_1"/>
<dbReference type="FunFam" id="2.60.40.640:FF:000004">
    <property type="entry name" value="Vacuolar protein sorting-associated protein 26"/>
    <property type="match status" value="1"/>
</dbReference>
<name>A0A093V4V5_TALMA</name>
<dbReference type="InterPro" id="IPR014752">
    <property type="entry name" value="Arrestin-like_C"/>
</dbReference>
<dbReference type="GO" id="GO:0006886">
    <property type="term" value="P:intracellular protein transport"/>
    <property type="evidence" value="ECO:0007669"/>
    <property type="project" value="InterPro"/>
</dbReference>
<gene>
    <name evidence="3" type="ORF">GQ26_0140360</name>
</gene>
<dbReference type="InterPro" id="IPR028934">
    <property type="entry name" value="Vps26-related"/>
</dbReference>
<evidence type="ECO:0000313" key="3">
    <source>
        <dbReference type="EMBL" id="KFX47587.1"/>
    </source>
</evidence>
<dbReference type="EMBL" id="JPOX01000014">
    <property type="protein sequence ID" value="KFX47587.1"/>
    <property type="molecule type" value="Genomic_DNA"/>
</dbReference>